<dbReference type="FunFam" id="2.60.110.10:FF:000001">
    <property type="entry name" value="THAUMATIN-LIKE PROTEIN 1"/>
    <property type="match status" value="1"/>
</dbReference>
<proteinExistence type="predicted"/>
<dbReference type="SUPFAM" id="SSF49870">
    <property type="entry name" value="Osmotin, thaumatin-like protein"/>
    <property type="match status" value="1"/>
</dbReference>
<dbReference type="OrthoDB" id="430315at2759"/>
<evidence type="ECO:0000313" key="3">
    <source>
        <dbReference type="Proteomes" id="UP000655225"/>
    </source>
</evidence>
<evidence type="ECO:0008006" key="4">
    <source>
        <dbReference type="Google" id="ProtNLM"/>
    </source>
</evidence>
<reference evidence="2 3" key="1">
    <citation type="submission" date="2020-04" db="EMBL/GenBank/DDBJ databases">
        <title>Plant Genome Project.</title>
        <authorList>
            <person name="Zhang R.-G."/>
        </authorList>
    </citation>
    <scope>NUCLEOTIDE SEQUENCE [LARGE SCALE GENOMIC DNA]</scope>
    <source>
        <strain evidence="2">YNK0</strain>
        <tissue evidence="2">Leaf</tissue>
    </source>
</reference>
<accession>A0A835DNV7</accession>
<protein>
    <recommendedName>
        <fullName evidence="4">Thaumatin-like protein</fullName>
    </recommendedName>
</protein>
<feature type="compositionally biased region" description="Basic and acidic residues" evidence="1">
    <location>
        <begin position="84"/>
        <end position="95"/>
    </location>
</feature>
<dbReference type="PANTHER" id="PTHR31048">
    <property type="entry name" value="OS03G0233200 PROTEIN"/>
    <property type="match status" value="1"/>
</dbReference>
<dbReference type="InterPro" id="IPR001938">
    <property type="entry name" value="Thaumatin"/>
</dbReference>
<dbReference type="CDD" id="cd09218">
    <property type="entry name" value="TLP-PA"/>
    <property type="match status" value="1"/>
</dbReference>
<keyword evidence="3" id="KW-1185">Reference proteome</keyword>
<dbReference type="PROSITE" id="PS51367">
    <property type="entry name" value="THAUMATIN_2"/>
    <property type="match status" value="1"/>
</dbReference>
<dbReference type="AlphaFoldDB" id="A0A835DNV7"/>
<dbReference type="PROSITE" id="PS00316">
    <property type="entry name" value="THAUMATIN_1"/>
    <property type="match status" value="1"/>
</dbReference>
<name>A0A835DNV7_TETSI</name>
<dbReference type="Pfam" id="PF00314">
    <property type="entry name" value="Thaumatin"/>
    <property type="match status" value="1"/>
</dbReference>
<dbReference type="PRINTS" id="PR00347">
    <property type="entry name" value="THAUMATIN"/>
</dbReference>
<dbReference type="SMART" id="SM00205">
    <property type="entry name" value="THN"/>
    <property type="match status" value="1"/>
</dbReference>
<dbReference type="Gene3D" id="2.60.110.10">
    <property type="entry name" value="Thaumatin"/>
    <property type="match status" value="1"/>
</dbReference>
<comment type="caution">
    <text evidence="2">The sequence shown here is derived from an EMBL/GenBank/DDBJ whole genome shotgun (WGS) entry which is preliminary data.</text>
</comment>
<evidence type="ECO:0000256" key="1">
    <source>
        <dbReference type="SAM" id="MobiDB-lite"/>
    </source>
</evidence>
<feature type="region of interest" description="Disordered" evidence="1">
    <location>
        <begin position="68"/>
        <end position="95"/>
    </location>
</feature>
<dbReference type="InterPro" id="IPR017949">
    <property type="entry name" value="Thaumatin_CS"/>
</dbReference>
<gene>
    <name evidence="2" type="ORF">HHK36_002960</name>
</gene>
<sequence length="521" mass="54834">MAGPENAEDGSAGAASEAAMLLPCTISPSPILLTLLRHLKPVRGISPSTSPDFLFLTGPVDFRSDGLRSAEAPVPSDLQESNSDPEKESRNEKNRGYRRAVSWGMDFASFSTPQIKRILRGLNSHDFIDVASSGLTAWFIRMLTLPMKFIQFTVLNLTLFDLKTPVVATLSYIAFSPGEKERFSGGLITVNCTFSVPKGQLHFTASKYIPSILPIDPSLLTRQLGFSHAITGVFCASFTIVNKCDYTVWPGILANAGTAPLSTTGFALQKGESKTLSAPASWSGRLWGRTLCSNNSTGKFSCVTGDCGSGKLECAGNGAEPPATLFEITLNGAGGLDFYDVSLVDGYNLPVLVVANGGTGGNCTATGCLVDLNGACPSQLKVLSADGGESVACKSACDAFGQPKYCCSGAYGSPNTCKPSSYSEFFKTACPRAYSYAYDDKTSTFTCASADYLITFCPSPTPSHKSTGGTNPKVAELPLVNSGMVFMSGQDASSASSILMLQQGSVIAGAVAVMGAIWHLF</sequence>
<dbReference type="EMBL" id="JABCRI010000002">
    <property type="protein sequence ID" value="KAF8410431.1"/>
    <property type="molecule type" value="Genomic_DNA"/>
</dbReference>
<evidence type="ECO:0000313" key="2">
    <source>
        <dbReference type="EMBL" id="KAF8410431.1"/>
    </source>
</evidence>
<dbReference type="Proteomes" id="UP000655225">
    <property type="component" value="Unassembled WGS sequence"/>
</dbReference>
<dbReference type="InterPro" id="IPR037176">
    <property type="entry name" value="Osmotin/thaumatin-like_sf"/>
</dbReference>
<organism evidence="2 3">
    <name type="scientific">Tetracentron sinense</name>
    <name type="common">Spur-leaf</name>
    <dbReference type="NCBI Taxonomy" id="13715"/>
    <lineage>
        <taxon>Eukaryota</taxon>
        <taxon>Viridiplantae</taxon>
        <taxon>Streptophyta</taxon>
        <taxon>Embryophyta</taxon>
        <taxon>Tracheophyta</taxon>
        <taxon>Spermatophyta</taxon>
        <taxon>Magnoliopsida</taxon>
        <taxon>Trochodendrales</taxon>
        <taxon>Trochodendraceae</taxon>
        <taxon>Tetracentron</taxon>
    </lineage>
</organism>